<name>A0A232ERR2_9HYME</name>
<keyword evidence="3" id="KW-1185">Reference proteome</keyword>
<feature type="coiled-coil region" evidence="1">
    <location>
        <begin position="167"/>
        <end position="201"/>
    </location>
</feature>
<dbReference type="Proteomes" id="UP000215335">
    <property type="component" value="Unassembled WGS sequence"/>
</dbReference>
<protein>
    <recommendedName>
        <fullName evidence="4">Phorbol-ester/DAG-type domain-containing protein</fullName>
    </recommendedName>
</protein>
<comment type="caution">
    <text evidence="2">The sequence shown here is derived from an EMBL/GenBank/DDBJ whole genome shotgun (WGS) entry which is preliminary data.</text>
</comment>
<organism evidence="2 3">
    <name type="scientific">Trichomalopsis sarcophagae</name>
    <dbReference type="NCBI Taxonomy" id="543379"/>
    <lineage>
        <taxon>Eukaryota</taxon>
        <taxon>Metazoa</taxon>
        <taxon>Ecdysozoa</taxon>
        <taxon>Arthropoda</taxon>
        <taxon>Hexapoda</taxon>
        <taxon>Insecta</taxon>
        <taxon>Pterygota</taxon>
        <taxon>Neoptera</taxon>
        <taxon>Endopterygota</taxon>
        <taxon>Hymenoptera</taxon>
        <taxon>Apocrita</taxon>
        <taxon>Proctotrupomorpha</taxon>
        <taxon>Chalcidoidea</taxon>
        <taxon>Pteromalidae</taxon>
        <taxon>Pteromalinae</taxon>
        <taxon>Trichomalopsis</taxon>
    </lineage>
</organism>
<accession>A0A232ERR2</accession>
<dbReference type="AlphaFoldDB" id="A0A232ERR2"/>
<evidence type="ECO:0000313" key="2">
    <source>
        <dbReference type="EMBL" id="OXU21054.1"/>
    </source>
</evidence>
<sequence length="227" mass="25203">MPVCRRCSRNAVSNVVVCNTCSLTFHEGCLARFASDRVCKPCCAKTYGNLSLKTNSDADNQQNSIERAFLFDLARDLNPSSLLDVSDLGNISNSSIISQNPDYRSTVLNHDSSTTQVQISHDKMALPSNWKNMSTDDKLAEVFCMVATGTQATKDLTAKTDSLVEKINALTQTVDQQRNDIVALEKDNVDLHVEVNDLKQRLLRGRGNPEINKLNLAGDLHDIFDRR</sequence>
<keyword evidence="1" id="KW-0175">Coiled coil</keyword>
<evidence type="ECO:0000313" key="3">
    <source>
        <dbReference type="Proteomes" id="UP000215335"/>
    </source>
</evidence>
<evidence type="ECO:0000256" key="1">
    <source>
        <dbReference type="SAM" id="Coils"/>
    </source>
</evidence>
<proteinExistence type="predicted"/>
<evidence type="ECO:0008006" key="4">
    <source>
        <dbReference type="Google" id="ProtNLM"/>
    </source>
</evidence>
<gene>
    <name evidence="2" type="ORF">TSAR_008212</name>
</gene>
<reference evidence="2 3" key="1">
    <citation type="journal article" date="2017" name="Curr. Biol.">
        <title>The Evolution of Venom by Co-option of Single-Copy Genes.</title>
        <authorList>
            <person name="Martinson E.O."/>
            <person name="Mrinalini"/>
            <person name="Kelkar Y.D."/>
            <person name="Chang C.H."/>
            <person name="Werren J.H."/>
        </authorList>
    </citation>
    <scope>NUCLEOTIDE SEQUENCE [LARGE SCALE GENOMIC DNA]</scope>
    <source>
        <strain evidence="2 3">Alberta</strain>
        <tissue evidence="2">Whole body</tissue>
    </source>
</reference>
<dbReference type="EMBL" id="NNAY01002556">
    <property type="protein sequence ID" value="OXU21054.1"/>
    <property type="molecule type" value="Genomic_DNA"/>
</dbReference>